<keyword evidence="1" id="KW-0812">Transmembrane</keyword>
<sequence length="130" mass="14811">MTDVRTQYLGLFMPKPHEMKVVRSKFPQQGLLSRPKQPEQLIALIGNTQKIRKINTVNYFMTRCNIISVINIYTSPFVDGPHIGSRVTGCPPSLMLYIYLAVGFWFLCFYDSSERGQASIPDLDSNFTNS</sequence>
<protein>
    <submittedName>
        <fullName evidence="2">Uncharacterized protein</fullName>
    </submittedName>
</protein>
<organism evidence="2 3">
    <name type="scientific">Thelohanellus kitauei</name>
    <name type="common">Myxosporean</name>
    <dbReference type="NCBI Taxonomy" id="669202"/>
    <lineage>
        <taxon>Eukaryota</taxon>
        <taxon>Metazoa</taxon>
        <taxon>Cnidaria</taxon>
        <taxon>Myxozoa</taxon>
        <taxon>Myxosporea</taxon>
        <taxon>Bivalvulida</taxon>
        <taxon>Platysporina</taxon>
        <taxon>Myxobolidae</taxon>
        <taxon>Thelohanellus</taxon>
    </lineage>
</organism>
<keyword evidence="1" id="KW-1133">Transmembrane helix</keyword>
<proteinExistence type="predicted"/>
<feature type="transmembrane region" description="Helical" evidence="1">
    <location>
        <begin position="57"/>
        <end position="74"/>
    </location>
</feature>
<gene>
    <name evidence="2" type="ORF">RF11_15532</name>
</gene>
<evidence type="ECO:0000313" key="3">
    <source>
        <dbReference type="Proteomes" id="UP000031668"/>
    </source>
</evidence>
<keyword evidence="1" id="KW-0472">Membrane</keyword>
<name>A0A0C2M446_THEKT</name>
<comment type="caution">
    <text evidence="2">The sequence shown here is derived from an EMBL/GenBank/DDBJ whole genome shotgun (WGS) entry which is preliminary data.</text>
</comment>
<feature type="transmembrane region" description="Helical" evidence="1">
    <location>
        <begin position="94"/>
        <end position="110"/>
    </location>
</feature>
<evidence type="ECO:0000256" key="1">
    <source>
        <dbReference type="SAM" id="Phobius"/>
    </source>
</evidence>
<dbReference type="EMBL" id="JWZT01005249">
    <property type="protein sequence ID" value="KII61795.1"/>
    <property type="molecule type" value="Genomic_DNA"/>
</dbReference>
<accession>A0A0C2M446</accession>
<dbReference type="Proteomes" id="UP000031668">
    <property type="component" value="Unassembled WGS sequence"/>
</dbReference>
<dbReference type="AlphaFoldDB" id="A0A0C2M446"/>
<reference evidence="2 3" key="1">
    <citation type="journal article" date="2014" name="Genome Biol. Evol.">
        <title>The genome of the myxosporean Thelohanellus kitauei shows adaptations to nutrient acquisition within its fish host.</title>
        <authorList>
            <person name="Yang Y."/>
            <person name="Xiong J."/>
            <person name="Zhou Z."/>
            <person name="Huo F."/>
            <person name="Miao W."/>
            <person name="Ran C."/>
            <person name="Liu Y."/>
            <person name="Zhang J."/>
            <person name="Feng J."/>
            <person name="Wang M."/>
            <person name="Wang M."/>
            <person name="Wang L."/>
            <person name="Yao B."/>
        </authorList>
    </citation>
    <scope>NUCLEOTIDE SEQUENCE [LARGE SCALE GENOMIC DNA]</scope>
    <source>
        <strain evidence="2">Wuqing</strain>
    </source>
</reference>
<keyword evidence="3" id="KW-1185">Reference proteome</keyword>
<evidence type="ECO:0000313" key="2">
    <source>
        <dbReference type="EMBL" id="KII61795.1"/>
    </source>
</evidence>